<dbReference type="GO" id="GO:0005886">
    <property type="term" value="C:plasma membrane"/>
    <property type="evidence" value="ECO:0007669"/>
    <property type="project" value="UniProtKB-SubCell"/>
</dbReference>
<dbReference type="KEGG" id="shd:SUTH_02898"/>
<evidence type="ECO:0000259" key="10">
    <source>
        <dbReference type="Pfam" id="PF04290"/>
    </source>
</evidence>
<evidence type="ECO:0000256" key="9">
    <source>
        <dbReference type="RuleBase" id="RU369079"/>
    </source>
</evidence>
<keyword evidence="3" id="KW-1003">Cell membrane</keyword>
<evidence type="ECO:0000313" key="12">
    <source>
        <dbReference type="Proteomes" id="UP000031637"/>
    </source>
</evidence>
<reference evidence="11 12" key="1">
    <citation type="journal article" date="2014" name="Syst. Appl. Microbiol.">
        <title>Complete genomes of freshwater sulfur oxidizers Sulfuricella denitrificans skB26 and Sulfuritalea hydrogenivorans sk43H: genetic insights into the sulfur oxidation pathway of betaproteobacteria.</title>
        <authorList>
            <person name="Watanabe T."/>
            <person name="Kojima H."/>
            <person name="Fukui M."/>
        </authorList>
    </citation>
    <scope>NUCLEOTIDE SEQUENCE [LARGE SCALE GENOMIC DNA]</scope>
    <source>
        <strain evidence="11">DSM22779</strain>
    </source>
</reference>
<organism evidence="11 12">
    <name type="scientific">Sulfuritalea hydrogenivorans sk43H</name>
    <dbReference type="NCBI Taxonomy" id="1223802"/>
    <lineage>
        <taxon>Bacteria</taxon>
        <taxon>Pseudomonadati</taxon>
        <taxon>Pseudomonadota</taxon>
        <taxon>Betaproteobacteria</taxon>
        <taxon>Nitrosomonadales</taxon>
        <taxon>Sterolibacteriaceae</taxon>
        <taxon>Sulfuritalea</taxon>
    </lineage>
</organism>
<dbReference type="InterPro" id="IPR007387">
    <property type="entry name" value="TRAP_DctQ"/>
</dbReference>
<dbReference type="OrthoDB" id="8559033at2"/>
<evidence type="ECO:0000256" key="3">
    <source>
        <dbReference type="ARBA" id="ARBA00022475"/>
    </source>
</evidence>
<feature type="domain" description="Tripartite ATP-independent periplasmic transporters DctQ component" evidence="10">
    <location>
        <begin position="27"/>
        <end position="158"/>
    </location>
</feature>
<dbReference type="STRING" id="1223802.SUTH_02898"/>
<evidence type="ECO:0000256" key="8">
    <source>
        <dbReference type="ARBA" id="ARBA00038436"/>
    </source>
</evidence>
<keyword evidence="12" id="KW-1185">Reference proteome</keyword>
<dbReference type="RefSeq" id="WP_041102389.1">
    <property type="nucleotide sequence ID" value="NZ_AP012547.1"/>
</dbReference>
<evidence type="ECO:0000313" key="11">
    <source>
        <dbReference type="EMBL" id="BAO30677.1"/>
    </source>
</evidence>
<keyword evidence="5 9" id="KW-0812">Transmembrane</keyword>
<evidence type="ECO:0000256" key="5">
    <source>
        <dbReference type="ARBA" id="ARBA00022692"/>
    </source>
</evidence>
<dbReference type="Proteomes" id="UP000031637">
    <property type="component" value="Chromosome"/>
</dbReference>
<keyword evidence="4 9" id="KW-0997">Cell inner membrane</keyword>
<sequence length="215" mass="24158">MQKLLLTIDKISTFIGQMFSWLIVSLTFMITWEVVSRYAFDNPHPWAFDVMIMMYGTVFMMAGAYTLSKNGHVRGDVLYGFFSPRVQASLDLALYFLFFIPGVFALAWAGYNFAGDAWAINEHSNVTADGPPVYPFKTVLPLAGGFLLLQGAVEIIRCVICIKQGEWPSRDEDVEEVDVEKLKEMVHVKDADIAALDKYVVAQEHEHRAHAGAVK</sequence>
<dbReference type="AlphaFoldDB" id="W0SIJ6"/>
<evidence type="ECO:0000256" key="2">
    <source>
        <dbReference type="ARBA" id="ARBA00022448"/>
    </source>
</evidence>
<dbReference type="EMBL" id="AP012547">
    <property type="protein sequence ID" value="BAO30677.1"/>
    <property type="molecule type" value="Genomic_DNA"/>
</dbReference>
<protein>
    <recommendedName>
        <fullName evidence="9">TRAP transporter small permease protein</fullName>
    </recommendedName>
</protein>
<evidence type="ECO:0000256" key="7">
    <source>
        <dbReference type="ARBA" id="ARBA00023136"/>
    </source>
</evidence>
<keyword evidence="2 9" id="KW-0813">Transport</keyword>
<name>W0SIJ6_9PROT</name>
<dbReference type="PANTHER" id="PTHR35011">
    <property type="entry name" value="2,3-DIKETO-L-GULONATE TRAP TRANSPORTER SMALL PERMEASE PROTEIN YIAM"/>
    <property type="match status" value="1"/>
</dbReference>
<accession>W0SIJ6</accession>
<feature type="transmembrane region" description="Helical" evidence="9">
    <location>
        <begin position="21"/>
        <end position="40"/>
    </location>
</feature>
<comment type="function">
    <text evidence="9">Part of the tripartite ATP-independent periplasmic (TRAP) transport system.</text>
</comment>
<feature type="transmembrane region" description="Helical" evidence="9">
    <location>
        <begin position="46"/>
        <end position="67"/>
    </location>
</feature>
<feature type="transmembrane region" description="Helical" evidence="9">
    <location>
        <begin position="88"/>
        <end position="111"/>
    </location>
</feature>
<comment type="subunit">
    <text evidence="9">The complex comprises the extracytoplasmic solute receptor protein and the two transmembrane proteins.</text>
</comment>
<comment type="similarity">
    <text evidence="8 9">Belongs to the TRAP transporter small permease family.</text>
</comment>
<proteinExistence type="inferred from homology"/>
<dbReference type="Pfam" id="PF04290">
    <property type="entry name" value="DctQ"/>
    <property type="match status" value="1"/>
</dbReference>
<comment type="subcellular location">
    <subcellularLocation>
        <location evidence="1 9">Cell inner membrane</location>
        <topology evidence="1 9">Multi-pass membrane protein</topology>
    </subcellularLocation>
</comment>
<evidence type="ECO:0000256" key="6">
    <source>
        <dbReference type="ARBA" id="ARBA00022989"/>
    </source>
</evidence>
<keyword evidence="6 9" id="KW-1133">Transmembrane helix</keyword>
<dbReference type="InterPro" id="IPR055348">
    <property type="entry name" value="DctQ"/>
</dbReference>
<dbReference type="HOGENOM" id="CLU_086356_2_1_4"/>
<evidence type="ECO:0000256" key="4">
    <source>
        <dbReference type="ARBA" id="ARBA00022519"/>
    </source>
</evidence>
<dbReference type="PANTHER" id="PTHR35011:SF4">
    <property type="entry name" value="SLL1102 PROTEIN"/>
    <property type="match status" value="1"/>
</dbReference>
<feature type="transmembrane region" description="Helical" evidence="9">
    <location>
        <begin position="139"/>
        <end position="160"/>
    </location>
</feature>
<gene>
    <name evidence="11" type="ORF">SUTH_02898</name>
</gene>
<keyword evidence="7 9" id="KW-0472">Membrane</keyword>
<dbReference type="GO" id="GO:0022857">
    <property type="term" value="F:transmembrane transporter activity"/>
    <property type="evidence" value="ECO:0007669"/>
    <property type="project" value="UniProtKB-UniRule"/>
</dbReference>
<evidence type="ECO:0000256" key="1">
    <source>
        <dbReference type="ARBA" id="ARBA00004429"/>
    </source>
</evidence>